<feature type="transmembrane region" description="Helical" evidence="7">
    <location>
        <begin position="176"/>
        <end position="198"/>
    </location>
</feature>
<keyword evidence="9" id="KW-1185">Reference proteome</keyword>
<comment type="subcellular location">
    <subcellularLocation>
        <location evidence="1">Membrane</location>
        <topology evidence="1">Multi-pass membrane protein</topology>
    </subcellularLocation>
</comment>
<protein>
    <recommendedName>
        <fullName evidence="7">Transmembrane 9 superfamily member</fullName>
    </recommendedName>
</protein>
<dbReference type="AlphaFoldDB" id="A0AAE1Q9Y8"/>
<evidence type="ECO:0000313" key="9">
    <source>
        <dbReference type="Proteomes" id="UP001292094"/>
    </source>
</evidence>
<evidence type="ECO:0000256" key="2">
    <source>
        <dbReference type="ARBA" id="ARBA00005227"/>
    </source>
</evidence>
<gene>
    <name evidence="8" type="ORF">Pmani_006613</name>
</gene>
<dbReference type="PANTHER" id="PTHR10766">
    <property type="entry name" value="TRANSMEMBRANE 9 SUPERFAMILY PROTEIN"/>
    <property type="match status" value="1"/>
</dbReference>
<dbReference type="Proteomes" id="UP001292094">
    <property type="component" value="Unassembled WGS sequence"/>
</dbReference>
<evidence type="ECO:0000256" key="4">
    <source>
        <dbReference type="ARBA" id="ARBA00022729"/>
    </source>
</evidence>
<evidence type="ECO:0000256" key="1">
    <source>
        <dbReference type="ARBA" id="ARBA00004141"/>
    </source>
</evidence>
<comment type="similarity">
    <text evidence="2 7">Belongs to the nonaspanin (TM9SF) (TC 9.A.2) family.</text>
</comment>
<proteinExistence type="inferred from homology"/>
<dbReference type="InterPro" id="IPR004240">
    <property type="entry name" value="EMP70"/>
</dbReference>
<keyword evidence="5 7" id="KW-1133">Transmembrane helix</keyword>
<sequence length="273" mass="32259">MNTVGPYHNRQETYSYFSLPFCVGPKKKISHYHETLGEAFQGVELKFSGLDIDFQADISKTTYCEMDLDEERLKTFIYAVKNHYLYQMYIDDLPIWGIVGEFNENYYIWTHKKFDLGYHDNQIVDVNQTSEARQKLELGTKVKYTYEVNWRKSSIKFKDRFDKYLDPNFFQHKIHWFSIFSSFMMIFCLVGLVSMILMRTLHKDYARYSKDKEMNDMERDLGDEYGWKQVHGDVFRPPSHPMLFSALVGAGCQMLTVTSLVILLTIVGEVYTE</sequence>
<evidence type="ECO:0000256" key="3">
    <source>
        <dbReference type="ARBA" id="ARBA00022692"/>
    </source>
</evidence>
<dbReference type="PANTHER" id="PTHR10766:SF41">
    <property type="entry name" value="TRANSMEMBRANE 9 SUPERFAMILY MEMBER 3"/>
    <property type="match status" value="1"/>
</dbReference>
<dbReference type="EMBL" id="JAWZYT010000503">
    <property type="protein sequence ID" value="KAK4322636.1"/>
    <property type="molecule type" value="Genomic_DNA"/>
</dbReference>
<keyword evidence="3 7" id="KW-0812">Transmembrane</keyword>
<feature type="transmembrane region" description="Helical" evidence="7">
    <location>
        <begin position="243"/>
        <end position="267"/>
    </location>
</feature>
<evidence type="ECO:0000256" key="5">
    <source>
        <dbReference type="ARBA" id="ARBA00022989"/>
    </source>
</evidence>
<accession>A0AAE1Q9Y8</accession>
<comment type="caution">
    <text evidence="7">Lacks conserved residue(s) required for the propagation of feature annotation.</text>
</comment>
<name>A0AAE1Q9Y8_9EUCA</name>
<organism evidence="8 9">
    <name type="scientific">Petrolisthes manimaculis</name>
    <dbReference type="NCBI Taxonomy" id="1843537"/>
    <lineage>
        <taxon>Eukaryota</taxon>
        <taxon>Metazoa</taxon>
        <taxon>Ecdysozoa</taxon>
        <taxon>Arthropoda</taxon>
        <taxon>Crustacea</taxon>
        <taxon>Multicrustacea</taxon>
        <taxon>Malacostraca</taxon>
        <taxon>Eumalacostraca</taxon>
        <taxon>Eucarida</taxon>
        <taxon>Decapoda</taxon>
        <taxon>Pleocyemata</taxon>
        <taxon>Anomura</taxon>
        <taxon>Galatheoidea</taxon>
        <taxon>Porcellanidae</taxon>
        <taxon>Petrolisthes</taxon>
    </lineage>
</organism>
<dbReference type="GO" id="GO:0072657">
    <property type="term" value="P:protein localization to membrane"/>
    <property type="evidence" value="ECO:0007669"/>
    <property type="project" value="TreeGrafter"/>
</dbReference>
<reference evidence="8" key="1">
    <citation type="submission" date="2023-11" db="EMBL/GenBank/DDBJ databases">
        <title>Genome assemblies of two species of porcelain crab, Petrolisthes cinctipes and Petrolisthes manimaculis (Anomura: Porcellanidae).</title>
        <authorList>
            <person name="Angst P."/>
        </authorList>
    </citation>
    <scope>NUCLEOTIDE SEQUENCE</scope>
    <source>
        <strain evidence="8">PB745_02</strain>
        <tissue evidence="8">Gill</tissue>
    </source>
</reference>
<dbReference type="GO" id="GO:0016020">
    <property type="term" value="C:membrane"/>
    <property type="evidence" value="ECO:0007669"/>
    <property type="project" value="UniProtKB-SubCell"/>
</dbReference>
<evidence type="ECO:0000256" key="6">
    <source>
        <dbReference type="ARBA" id="ARBA00023136"/>
    </source>
</evidence>
<evidence type="ECO:0000313" key="8">
    <source>
        <dbReference type="EMBL" id="KAK4322636.1"/>
    </source>
</evidence>
<keyword evidence="4" id="KW-0732">Signal</keyword>
<comment type="caution">
    <text evidence="8">The sequence shown here is derived from an EMBL/GenBank/DDBJ whole genome shotgun (WGS) entry which is preliminary data.</text>
</comment>
<evidence type="ECO:0000256" key="7">
    <source>
        <dbReference type="RuleBase" id="RU363079"/>
    </source>
</evidence>
<keyword evidence="6 7" id="KW-0472">Membrane</keyword>
<dbReference type="Pfam" id="PF02990">
    <property type="entry name" value="EMP70"/>
    <property type="match status" value="1"/>
</dbReference>